<name>A0AAV6GTX1_9TELE</name>
<dbReference type="PROSITE" id="PS51393">
    <property type="entry name" value="LIPOXYGENASE_3"/>
    <property type="match status" value="1"/>
</dbReference>
<protein>
    <recommendedName>
        <fullName evidence="4">Lipoxygenase domain-containing protein</fullName>
    </recommendedName>
</protein>
<dbReference type="Gene3D" id="1.20.245.10">
    <property type="entry name" value="Lipoxygenase-1, Domain 5"/>
    <property type="match status" value="1"/>
</dbReference>
<dbReference type="Proteomes" id="UP000823561">
    <property type="component" value="Chromosome 7"/>
</dbReference>
<dbReference type="InterPro" id="IPR000907">
    <property type="entry name" value="LipOase"/>
</dbReference>
<dbReference type="AlphaFoldDB" id="A0AAV6GTX1"/>
<dbReference type="GO" id="GO:0034440">
    <property type="term" value="P:lipid oxidation"/>
    <property type="evidence" value="ECO:0007669"/>
    <property type="project" value="InterPro"/>
</dbReference>
<dbReference type="EMBL" id="JADWDJ010000007">
    <property type="protein sequence ID" value="KAG5278400.1"/>
    <property type="molecule type" value="Genomic_DNA"/>
</dbReference>
<dbReference type="GO" id="GO:0046872">
    <property type="term" value="F:metal ion binding"/>
    <property type="evidence" value="ECO:0007669"/>
    <property type="project" value="UniProtKB-KW"/>
</dbReference>
<keyword evidence="6" id="KW-1185">Reference proteome</keyword>
<organism evidence="5 6">
    <name type="scientific">Alosa alosa</name>
    <name type="common">allis shad</name>
    <dbReference type="NCBI Taxonomy" id="278164"/>
    <lineage>
        <taxon>Eukaryota</taxon>
        <taxon>Metazoa</taxon>
        <taxon>Chordata</taxon>
        <taxon>Craniata</taxon>
        <taxon>Vertebrata</taxon>
        <taxon>Euteleostomi</taxon>
        <taxon>Actinopterygii</taxon>
        <taxon>Neopterygii</taxon>
        <taxon>Teleostei</taxon>
        <taxon>Clupei</taxon>
        <taxon>Clupeiformes</taxon>
        <taxon>Clupeoidei</taxon>
        <taxon>Clupeidae</taxon>
        <taxon>Alosa</taxon>
    </lineage>
</organism>
<dbReference type="SUPFAM" id="SSF48484">
    <property type="entry name" value="Lipoxigenase"/>
    <property type="match status" value="1"/>
</dbReference>
<gene>
    <name evidence="5" type="ORF">AALO_G00098560</name>
</gene>
<dbReference type="Pfam" id="PF00305">
    <property type="entry name" value="Lipoxygenase"/>
    <property type="match status" value="1"/>
</dbReference>
<reference evidence="5" key="1">
    <citation type="submission" date="2020-10" db="EMBL/GenBank/DDBJ databases">
        <title>Chromosome-scale genome assembly of the Allis shad, Alosa alosa.</title>
        <authorList>
            <person name="Margot Z."/>
            <person name="Christophe K."/>
            <person name="Cabau C."/>
            <person name="Louis A."/>
            <person name="Berthelot C."/>
            <person name="Parey E."/>
            <person name="Roest Crollius H."/>
            <person name="Montfort J."/>
            <person name="Robinson-Rechavi M."/>
            <person name="Bucao C."/>
            <person name="Bouchez O."/>
            <person name="Gislard M."/>
            <person name="Lluch J."/>
            <person name="Milhes M."/>
            <person name="Lampietro C."/>
            <person name="Lopez Roques C."/>
            <person name="Donnadieu C."/>
            <person name="Braasch I."/>
            <person name="Desvignes T."/>
            <person name="Postlethwait J."/>
            <person name="Bobe J."/>
            <person name="Guiguen Y."/>
        </authorList>
    </citation>
    <scope>NUCLEOTIDE SEQUENCE</scope>
    <source>
        <strain evidence="5">M-15738</strain>
        <tissue evidence="5">Blood</tissue>
    </source>
</reference>
<evidence type="ECO:0000256" key="3">
    <source>
        <dbReference type="ARBA" id="ARBA00023002"/>
    </source>
</evidence>
<keyword evidence="2" id="KW-0223">Dioxygenase</keyword>
<evidence type="ECO:0000256" key="1">
    <source>
        <dbReference type="ARBA" id="ARBA00022723"/>
    </source>
</evidence>
<dbReference type="InterPro" id="IPR036226">
    <property type="entry name" value="LipOase_C_sf"/>
</dbReference>
<keyword evidence="3" id="KW-0560">Oxidoreductase</keyword>
<feature type="domain" description="Lipoxygenase" evidence="4">
    <location>
        <begin position="1"/>
        <end position="158"/>
    </location>
</feature>
<evidence type="ECO:0000256" key="2">
    <source>
        <dbReference type="ARBA" id="ARBA00022964"/>
    </source>
</evidence>
<dbReference type="GO" id="GO:0016702">
    <property type="term" value="F:oxidoreductase activity, acting on single donors with incorporation of molecular oxygen, incorporation of two atoms of oxygen"/>
    <property type="evidence" value="ECO:0007669"/>
    <property type="project" value="InterPro"/>
</dbReference>
<comment type="caution">
    <text evidence="5">The sequence shown here is derived from an EMBL/GenBank/DDBJ whole genome shotgun (WGS) entry which is preliminary data.</text>
</comment>
<evidence type="ECO:0000313" key="5">
    <source>
        <dbReference type="EMBL" id="KAG5278400.1"/>
    </source>
</evidence>
<sequence length="158" mass="17879">MLFPSPFSGIPQSFNTVTDLIKFVTMVIFTASAQHASVNSGQFDFGGWMPNFPSALRKPPPKEKGQTTEDTIMETLPDKGTTVNIMSILKLLSKDSSDHYPLGKFPEQWFVGDVPHKFMKHFNKDLEKLKHHIEKRNAELELPYIFLNPTNVDNSIAI</sequence>
<dbReference type="InterPro" id="IPR013819">
    <property type="entry name" value="LipOase_C"/>
</dbReference>
<keyword evidence="1" id="KW-0479">Metal-binding</keyword>
<evidence type="ECO:0000313" key="6">
    <source>
        <dbReference type="Proteomes" id="UP000823561"/>
    </source>
</evidence>
<accession>A0AAV6GTX1</accession>
<proteinExistence type="predicted"/>
<dbReference type="PANTHER" id="PTHR11771">
    <property type="entry name" value="LIPOXYGENASE"/>
    <property type="match status" value="1"/>
</dbReference>
<evidence type="ECO:0000259" key="4">
    <source>
        <dbReference type="PROSITE" id="PS51393"/>
    </source>
</evidence>